<feature type="transmembrane region" description="Helical" evidence="1">
    <location>
        <begin position="81"/>
        <end position="100"/>
    </location>
</feature>
<gene>
    <name evidence="2" type="ORF">AaV_217</name>
</gene>
<accession>A0A076FG36</accession>
<sequence>MTLENCFSCIQRDMRLLPNRSLKNKRNRHKIELNYDDVYEVPKSREWKQMTKKEKTNFLDNDINEYFLEEERDNLYSPMNLLMFSTVIGTNIMFPFYLFLKLFF</sequence>
<evidence type="ECO:0000313" key="2">
    <source>
        <dbReference type="EMBL" id="AII17234.1"/>
    </source>
</evidence>
<dbReference type="Proteomes" id="UP000028667">
    <property type="component" value="Segment"/>
</dbReference>
<name>A0A076FG36_9VIRU</name>
<evidence type="ECO:0000313" key="3">
    <source>
        <dbReference type="Proteomes" id="UP000028667"/>
    </source>
</evidence>
<keyword evidence="1" id="KW-0472">Membrane</keyword>
<keyword evidence="1" id="KW-1133">Transmembrane helix</keyword>
<dbReference type="GeneID" id="20041500"/>
<protein>
    <submittedName>
        <fullName evidence="2">Uncharacterized protein</fullName>
    </submittedName>
</protein>
<organism evidence="2 3">
    <name type="scientific">Aureococcus anophagefferens virus</name>
    <dbReference type="NCBI Taxonomy" id="1474867"/>
    <lineage>
        <taxon>Viruses</taxon>
        <taxon>Varidnaviria</taxon>
        <taxon>Bamfordvirae</taxon>
        <taxon>Nucleocytoviricota</taxon>
        <taxon>Megaviricetes</taxon>
        <taxon>Imitervirales</taxon>
        <taxon>Schizomimiviridae</taxon>
        <taxon>Kratosvirus</taxon>
        <taxon>Kratosvirus quantuckense</taxon>
    </lineage>
</organism>
<dbReference type="RefSeq" id="YP_009052291.1">
    <property type="nucleotide sequence ID" value="NC_024697.1"/>
</dbReference>
<reference evidence="2 3" key="1">
    <citation type="journal article" date="2014" name="Virology">
        <title>Genome of brown tide virus (AaV), the little giant of the Megaviridae, elucidates NCLDV genome expansion and host-virus coevolution.</title>
        <authorList>
            <person name="Moniruzzaman M."/>
            <person name="LeCleir G.R."/>
            <person name="Brown C.M."/>
            <person name="Gobler C.J."/>
            <person name="Bidle K.D."/>
            <person name="Wilson W.H."/>
            <person name="Wilhelm S.W."/>
        </authorList>
    </citation>
    <scope>NUCLEOTIDE SEQUENCE [LARGE SCALE GENOMIC DNA]</scope>
    <source>
        <strain evidence="2">BtV-01</strain>
    </source>
</reference>
<proteinExistence type="predicted"/>
<keyword evidence="3" id="KW-1185">Reference proteome</keyword>
<keyword evidence="1" id="KW-0812">Transmembrane</keyword>
<evidence type="ECO:0000256" key="1">
    <source>
        <dbReference type="SAM" id="Phobius"/>
    </source>
</evidence>
<dbReference type="KEGG" id="vg:20041500"/>
<dbReference type="EMBL" id="KJ645900">
    <property type="protein sequence ID" value="AII17234.1"/>
    <property type="molecule type" value="Genomic_DNA"/>
</dbReference>